<evidence type="ECO:0000259" key="4">
    <source>
        <dbReference type="PROSITE" id="PS50042"/>
    </source>
</evidence>
<dbReference type="Gene3D" id="2.60.120.10">
    <property type="entry name" value="Jelly Rolls"/>
    <property type="match status" value="1"/>
</dbReference>
<accession>A0A2K9NKK3</accession>
<name>A0A2K9NKK3_9PROT</name>
<dbReference type="InterPro" id="IPR000595">
    <property type="entry name" value="cNMP-bd_dom"/>
</dbReference>
<dbReference type="Gene3D" id="1.10.10.10">
    <property type="entry name" value="Winged helix-like DNA-binding domain superfamily/Winged helix DNA-binding domain"/>
    <property type="match status" value="1"/>
</dbReference>
<proteinExistence type="predicted"/>
<evidence type="ECO:0000256" key="2">
    <source>
        <dbReference type="ARBA" id="ARBA00023125"/>
    </source>
</evidence>
<dbReference type="PANTHER" id="PTHR24567">
    <property type="entry name" value="CRP FAMILY TRANSCRIPTIONAL REGULATORY PROTEIN"/>
    <property type="match status" value="1"/>
</dbReference>
<dbReference type="GO" id="GO:0005829">
    <property type="term" value="C:cytosol"/>
    <property type="evidence" value="ECO:0007669"/>
    <property type="project" value="TreeGrafter"/>
</dbReference>
<dbReference type="EMBL" id="CP025612">
    <property type="protein sequence ID" value="AUN32895.1"/>
    <property type="molecule type" value="Genomic_DNA"/>
</dbReference>
<dbReference type="SMART" id="SM00100">
    <property type="entry name" value="cNMP"/>
    <property type="match status" value="1"/>
</dbReference>
<dbReference type="Pfam" id="PF13545">
    <property type="entry name" value="HTH_Crp_2"/>
    <property type="match status" value="1"/>
</dbReference>
<reference evidence="6 7" key="1">
    <citation type="submission" date="2017-12" db="EMBL/GenBank/DDBJ databases">
        <title>Genomes of bacteria within cyanobacterial aggregates.</title>
        <authorList>
            <person name="Cai H."/>
        </authorList>
    </citation>
    <scope>NUCLEOTIDE SEQUENCE [LARGE SCALE GENOMIC DNA]</scope>
    <source>
        <strain evidence="6 7">TH16</strain>
    </source>
</reference>
<keyword evidence="7" id="KW-1185">Reference proteome</keyword>
<dbReference type="KEGG" id="ncb:C0V82_19470"/>
<dbReference type="PANTHER" id="PTHR24567:SF28">
    <property type="entry name" value="LISTERIOLYSIN REGULATORY PROTEIN"/>
    <property type="match status" value="1"/>
</dbReference>
<evidence type="ECO:0000313" key="6">
    <source>
        <dbReference type="EMBL" id="AUN32895.1"/>
    </source>
</evidence>
<dbReference type="Pfam" id="PF00027">
    <property type="entry name" value="cNMP_binding"/>
    <property type="match status" value="1"/>
</dbReference>
<dbReference type="Proteomes" id="UP000234752">
    <property type="component" value="Chromosome eg_2"/>
</dbReference>
<dbReference type="InterPro" id="IPR014710">
    <property type="entry name" value="RmlC-like_jellyroll"/>
</dbReference>
<dbReference type="InterPro" id="IPR018490">
    <property type="entry name" value="cNMP-bd_dom_sf"/>
</dbReference>
<protein>
    <submittedName>
        <fullName evidence="6">Crp/Fnr family transcriptional regulator</fullName>
    </submittedName>
</protein>
<keyword evidence="2" id="KW-0238">DNA-binding</keyword>
<dbReference type="SUPFAM" id="SSF46785">
    <property type="entry name" value="Winged helix' DNA-binding domain"/>
    <property type="match status" value="1"/>
</dbReference>
<dbReference type="AlphaFoldDB" id="A0A2K9NKK3"/>
<dbReference type="InterPro" id="IPR036388">
    <property type="entry name" value="WH-like_DNA-bd_sf"/>
</dbReference>
<gene>
    <name evidence="6" type="ORF">C0V82_19470</name>
</gene>
<dbReference type="OrthoDB" id="667966at2"/>
<evidence type="ECO:0000259" key="5">
    <source>
        <dbReference type="PROSITE" id="PS51063"/>
    </source>
</evidence>
<dbReference type="InterPro" id="IPR036390">
    <property type="entry name" value="WH_DNA-bd_sf"/>
</dbReference>
<dbReference type="SUPFAM" id="SSF51206">
    <property type="entry name" value="cAMP-binding domain-like"/>
    <property type="match status" value="1"/>
</dbReference>
<dbReference type="CDD" id="cd00038">
    <property type="entry name" value="CAP_ED"/>
    <property type="match status" value="1"/>
</dbReference>
<feature type="domain" description="Cyclic nucleotide-binding" evidence="4">
    <location>
        <begin position="26"/>
        <end position="145"/>
    </location>
</feature>
<dbReference type="GO" id="GO:0003677">
    <property type="term" value="F:DNA binding"/>
    <property type="evidence" value="ECO:0007669"/>
    <property type="project" value="UniProtKB-KW"/>
</dbReference>
<dbReference type="GO" id="GO:0003700">
    <property type="term" value="F:DNA-binding transcription factor activity"/>
    <property type="evidence" value="ECO:0007669"/>
    <property type="project" value="TreeGrafter"/>
</dbReference>
<keyword evidence="1" id="KW-0805">Transcription regulation</keyword>
<feature type="domain" description="HTH crp-type" evidence="5">
    <location>
        <begin position="159"/>
        <end position="226"/>
    </location>
</feature>
<sequence length="235" mass="25556">MKATQIEAAWRGTAACQSCGVRHLVLFADLQAEDFAHIHTPIEEVHVEAGTQLYSMGDDAGAILTIRRGLVKLVTLLPDGTQRIVRLVRVGGVAGLEALVKSSYDHIAVALQPVEYCRIPVATVNQLQARTPRLHQRLMEKWHEALSTADGFLANLSTGNARQRVARLLLLLADETPYGPVRLFTREDMGAILAITLETASRTISDFKRTGAIRDVGHGQAVCDTDALTLIADEG</sequence>
<dbReference type="PROSITE" id="PS51063">
    <property type="entry name" value="HTH_CRP_2"/>
    <property type="match status" value="1"/>
</dbReference>
<dbReference type="InterPro" id="IPR012318">
    <property type="entry name" value="HTH_CRP"/>
</dbReference>
<organism evidence="6 7">
    <name type="scientific">Niveispirillum cyanobacteriorum</name>
    <dbReference type="NCBI Taxonomy" id="1612173"/>
    <lineage>
        <taxon>Bacteria</taxon>
        <taxon>Pseudomonadati</taxon>
        <taxon>Pseudomonadota</taxon>
        <taxon>Alphaproteobacteria</taxon>
        <taxon>Rhodospirillales</taxon>
        <taxon>Azospirillaceae</taxon>
        <taxon>Niveispirillum</taxon>
    </lineage>
</organism>
<dbReference type="InterPro" id="IPR050397">
    <property type="entry name" value="Env_Response_Regulators"/>
</dbReference>
<evidence type="ECO:0000313" key="7">
    <source>
        <dbReference type="Proteomes" id="UP000234752"/>
    </source>
</evidence>
<keyword evidence="3" id="KW-0804">Transcription</keyword>
<evidence type="ECO:0000256" key="1">
    <source>
        <dbReference type="ARBA" id="ARBA00023015"/>
    </source>
</evidence>
<evidence type="ECO:0000256" key="3">
    <source>
        <dbReference type="ARBA" id="ARBA00023163"/>
    </source>
</evidence>
<dbReference type="PROSITE" id="PS50042">
    <property type="entry name" value="CNMP_BINDING_3"/>
    <property type="match status" value="1"/>
</dbReference>